<evidence type="ECO:0000256" key="2">
    <source>
        <dbReference type="ARBA" id="ARBA00023242"/>
    </source>
</evidence>
<dbReference type="EMBL" id="JAHLUN010000008">
    <property type="protein sequence ID" value="KAG7764579.1"/>
    <property type="molecule type" value="Genomic_DNA"/>
</dbReference>
<evidence type="ECO:0000256" key="3">
    <source>
        <dbReference type="ARBA" id="ARBA00038335"/>
    </source>
</evidence>
<gene>
    <name evidence="6" type="ORF">KL933_002608</name>
    <name evidence="7" type="ORF">KL946_003259</name>
</gene>
<dbReference type="InterPro" id="IPR036322">
    <property type="entry name" value="WD40_repeat_dom_sf"/>
</dbReference>
<dbReference type="SUPFAM" id="SSF50978">
    <property type="entry name" value="WD40 repeat-like"/>
    <property type="match status" value="1"/>
</dbReference>
<organism evidence="6 9">
    <name type="scientific">Ogataea haglerorum</name>
    <dbReference type="NCBI Taxonomy" id="1937702"/>
    <lineage>
        <taxon>Eukaryota</taxon>
        <taxon>Fungi</taxon>
        <taxon>Dikarya</taxon>
        <taxon>Ascomycota</taxon>
        <taxon>Saccharomycotina</taxon>
        <taxon>Pichiomycetes</taxon>
        <taxon>Pichiales</taxon>
        <taxon>Pichiaceae</taxon>
        <taxon>Ogataea</taxon>
    </lineage>
</organism>
<evidence type="ECO:0000313" key="9">
    <source>
        <dbReference type="Proteomes" id="UP000738402"/>
    </source>
</evidence>
<dbReference type="Gene3D" id="2.130.10.10">
    <property type="entry name" value="YVTN repeat-like/Quinoprotein amine dehydrogenase"/>
    <property type="match status" value="1"/>
</dbReference>
<feature type="compositionally biased region" description="Acidic residues" evidence="4">
    <location>
        <begin position="621"/>
        <end position="632"/>
    </location>
</feature>
<evidence type="ECO:0000256" key="1">
    <source>
        <dbReference type="ARBA" id="ARBA00004123"/>
    </source>
</evidence>
<feature type="compositionally biased region" description="Acidic residues" evidence="4">
    <location>
        <begin position="584"/>
        <end position="612"/>
    </location>
</feature>
<evidence type="ECO:0000313" key="8">
    <source>
        <dbReference type="Proteomes" id="UP000697297"/>
    </source>
</evidence>
<feature type="region of interest" description="Disordered" evidence="4">
    <location>
        <begin position="584"/>
        <end position="648"/>
    </location>
</feature>
<dbReference type="PANTHER" id="PTHR44267">
    <property type="entry name" value="WD REPEAT-CONTAINING PROTEIN 43"/>
    <property type="match status" value="1"/>
</dbReference>
<name>A0AAN6D5Q6_9ASCO</name>
<evidence type="ECO:0000313" key="6">
    <source>
        <dbReference type="EMBL" id="KAG7727674.1"/>
    </source>
</evidence>
<keyword evidence="2" id="KW-0539">Nucleus</keyword>
<comment type="similarity">
    <text evidence="3">Belongs to the UTP5 family.</text>
</comment>
<dbReference type="GO" id="GO:0032040">
    <property type="term" value="C:small-subunit processome"/>
    <property type="evidence" value="ECO:0007669"/>
    <property type="project" value="UniProtKB-ARBA"/>
</dbReference>
<dbReference type="Proteomes" id="UP000738402">
    <property type="component" value="Unassembled WGS sequence"/>
</dbReference>
<evidence type="ECO:0000313" key="7">
    <source>
        <dbReference type="EMBL" id="KAG7764579.1"/>
    </source>
</evidence>
<proteinExistence type="inferred from homology"/>
<keyword evidence="8" id="KW-1185">Reference proteome</keyword>
<feature type="domain" description="Small-subunit processome Utp12" evidence="5">
    <location>
        <begin position="455"/>
        <end position="554"/>
    </location>
</feature>
<dbReference type="GO" id="GO:0000462">
    <property type="term" value="P:maturation of SSU-rRNA from tricistronic rRNA transcript (SSU-rRNA, 5.8S rRNA, LSU-rRNA)"/>
    <property type="evidence" value="ECO:0007669"/>
    <property type="project" value="TreeGrafter"/>
</dbReference>
<dbReference type="Pfam" id="PF04003">
    <property type="entry name" value="Utp12"/>
    <property type="match status" value="1"/>
</dbReference>
<evidence type="ECO:0000256" key="4">
    <source>
        <dbReference type="SAM" id="MobiDB-lite"/>
    </source>
</evidence>
<dbReference type="Proteomes" id="UP000697297">
    <property type="component" value="Unassembled WGS sequence"/>
</dbReference>
<dbReference type="InterPro" id="IPR052414">
    <property type="entry name" value="U3_snoRNA-assoc_WDR"/>
</dbReference>
<protein>
    <recommendedName>
        <fullName evidence="5">Small-subunit processome Utp12 domain-containing protein</fullName>
    </recommendedName>
</protein>
<dbReference type="InterPro" id="IPR015943">
    <property type="entry name" value="WD40/YVTN_repeat-like_dom_sf"/>
</dbReference>
<dbReference type="AlphaFoldDB" id="A0AAN6D5Q6"/>
<accession>A0AAN6D5Q6</accession>
<dbReference type="EMBL" id="JAHLUH010000006">
    <property type="protein sequence ID" value="KAG7727674.1"/>
    <property type="molecule type" value="Genomic_DNA"/>
</dbReference>
<comment type="subcellular location">
    <subcellularLocation>
        <location evidence="1">Nucleus</location>
    </subcellularLocation>
</comment>
<reference evidence="6 8" key="1">
    <citation type="journal article" date="2021" name="G3 (Bethesda)">
        <title>Genomic diversity, chromosomal rearrangements, and interspecies hybridization in the ogataea polymorpha species complex.</title>
        <authorList>
            <person name="Hanson S.J."/>
            <person name="Cinneide E.O."/>
            <person name="Salzberg L.I."/>
            <person name="Wolfe K.H."/>
            <person name="McGowan J."/>
            <person name="Fitzpatrick D.A."/>
            <person name="Matlin K."/>
        </authorList>
    </citation>
    <scope>NUCLEOTIDE SEQUENCE</scope>
    <source>
        <strain evidence="7">81-436-3</strain>
        <strain evidence="6">83-405-1</strain>
    </source>
</reference>
<dbReference type="PANTHER" id="PTHR44267:SF1">
    <property type="entry name" value="WD REPEAT-CONTAINING PROTEIN 43"/>
    <property type="match status" value="1"/>
</dbReference>
<sequence>MSLVASAFDATGQFYASVSVSLDSHVLRVQSSRDMADNLSNVYPFEKGVKVRALSWIQAPSEASKGVKNRRVDASLEDQLIAVCLENGAVHIYSPSRNEIVHKLATSNHITTSDFHHNAHSNVAYSCDIQGNLYEFNLRDWQLSKTHRPLSEETTLTRLATTAYNGQPHLILCSHSTYLVNADDNFAVVKTLPGHVSPIHTVLNYGDDIVFTAAQGDRFINAISISKATTVGVLVAEEPVLSIAMADNGFGMTILAATTESGAVEIFNSPLKKQEKTAESASSPYKRKKKPVNTQKSVAKITVARPASEVAENLPIQGISLGPKHLTLTWLEDSSVPFFDALDWWVLAEDGSKIYKIVEDVKLEKPKPNLKVSQFSKKGHDIAAPKTYNESNAVVSSGDNLRDLETAEDDDEDEISLAERLRAIQTNGHANAAEKTGKASTGTLTTVLSQALKSNDHSLLESVLNNKDETVIRNTILKLDTIYVGPLLDRLAEKIARNTNRQTNLAYWVKHILIFHGGSLQNSASLNLLATTMKRKAGNLDRLLELRGRLSMMTDRFELKRELVGLETRDDNEEDADVEYIEELDDAGLLSSEEEDEEEDEEEEEEQEEQENADGAVPGDDFSDDQNSDLEVESNGRKIDLSDSEESS</sequence>
<dbReference type="InterPro" id="IPR007148">
    <property type="entry name" value="SSU_processome_Utp12"/>
</dbReference>
<evidence type="ECO:0000259" key="5">
    <source>
        <dbReference type="Pfam" id="PF04003"/>
    </source>
</evidence>
<comment type="caution">
    <text evidence="6">The sequence shown here is derived from an EMBL/GenBank/DDBJ whole genome shotgun (WGS) entry which is preliminary data.</text>
</comment>